<evidence type="ECO:0000313" key="2">
    <source>
        <dbReference type="Proteomes" id="UP000555448"/>
    </source>
</evidence>
<organism evidence="1 2">
    <name type="scientific">Novosphingobium chloroacetimidivorans</name>
    <dbReference type="NCBI Taxonomy" id="1428314"/>
    <lineage>
        <taxon>Bacteria</taxon>
        <taxon>Pseudomonadati</taxon>
        <taxon>Pseudomonadota</taxon>
        <taxon>Alphaproteobacteria</taxon>
        <taxon>Sphingomonadales</taxon>
        <taxon>Sphingomonadaceae</taxon>
        <taxon>Novosphingobium</taxon>
    </lineage>
</organism>
<name>A0A7W7NV76_9SPHN</name>
<comment type="caution">
    <text evidence="1">The sequence shown here is derived from an EMBL/GenBank/DDBJ whole genome shotgun (WGS) entry which is preliminary data.</text>
</comment>
<proteinExistence type="predicted"/>
<gene>
    <name evidence="1" type="ORF">HNO88_000296</name>
</gene>
<dbReference type="AlphaFoldDB" id="A0A7W7NV76"/>
<evidence type="ECO:0000313" key="1">
    <source>
        <dbReference type="EMBL" id="MBB4856999.1"/>
    </source>
</evidence>
<protein>
    <submittedName>
        <fullName evidence="1">Uncharacterized protein</fullName>
    </submittedName>
</protein>
<dbReference type="RefSeq" id="WP_184242046.1">
    <property type="nucleotide sequence ID" value="NZ_JACHLR010000001.1"/>
</dbReference>
<keyword evidence="2" id="KW-1185">Reference proteome</keyword>
<dbReference type="Proteomes" id="UP000555448">
    <property type="component" value="Unassembled WGS sequence"/>
</dbReference>
<sequence length="167" mass="19145">MDERARGCNRRWGYNRLPHLVPIEWLEKFRRQKLKWQQACYDATPFPTQELIDVARTQANAMLRAYDKLEALAEEAGHTSLPAYQWEFELSDGTPVILVRERAELCRVDAGGRQCQVWALEEVADIIEKFPILVKAKDCFPGAEIIPMKTDKLVIGALDDALTDLPF</sequence>
<reference evidence="1 2" key="1">
    <citation type="submission" date="2020-08" db="EMBL/GenBank/DDBJ databases">
        <title>Functional genomics of gut bacteria from endangered species of beetles.</title>
        <authorList>
            <person name="Carlos-Shanley C."/>
        </authorList>
    </citation>
    <scope>NUCLEOTIDE SEQUENCE [LARGE SCALE GENOMIC DNA]</scope>
    <source>
        <strain evidence="1 2">S00245</strain>
    </source>
</reference>
<accession>A0A7W7NV76</accession>
<dbReference type="EMBL" id="JACHLR010000001">
    <property type="protein sequence ID" value="MBB4856999.1"/>
    <property type="molecule type" value="Genomic_DNA"/>
</dbReference>